<dbReference type="AlphaFoldDB" id="A0A4P9VMR2"/>
<dbReference type="Proteomes" id="UP000257039">
    <property type="component" value="Unassembled WGS sequence"/>
</dbReference>
<evidence type="ECO:0000313" key="2">
    <source>
        <dbReference type="Proteomes" id="UP000257039"/>
    </source>
</evidence>
<keyword evidence="2" id="KW-1185">Reference proteome</keyword>
<organism evidence="1 2">
    <name type="scientific">Zooshikella ganghwensis</name>
    <dbReference type="NCBI Taxonomy" id="202772"/>
    <lineage>
        <taxon>Bacteria</taxon>
        <taxon>Pseudomonadati</taxon>
        <taxon>Pseudomonadota</taxon>
        <taxon>Gammaproteobacteria</taxon>
        <taxon>Oceanospirillales</taxon>
        <taxon>Zooshikellaceae</taxon>
        <taxon>Zooshikella</taxon>
    </lineage>
</organism>
<evidence type="ECO:0000313" key="1">
    <source>
        <dbReference type="EMBL" id="RDH43212.1"/>
    </source>
</evidence>
<evidence type="ECO:0008006" key="3">
    <source>
        <dbReference type="Google" id="ProtNLM"/>
    </source>
</evidence>
<name>A0A4P9VMR2_9GAMM</name>
<accession>A0A4P9VMR2</accession>
<dbReference type="EMBL" id="NDXW01000001">
    <property type="protein sequence ID" value="RDH43212.1"/>
    <property type="molecule type" value="Genomic_DNA"/>
</dbReference>
<comment type="caution">
    <text evidence="1">The sequence shown here is derived from an EMBL/GenBank/DDBJ whole genome shotgun (WGS) entry which is preliminary data.</text>
</comment>
<sequence length="80" mass="9163">MKEINSLVKKFCSDETWVLCLDHTNLNFGLLKINFMVLAIEHERLAIFLFGVLLLKKRNSNAEECKALINSSLNVLCYST</sequence>
<reference evidence="1 2" key="1">
    <citation type="submission" date="2017-04" db="EMBL/GenBank/DDBJ databases">
        <title>Draft genome sequence of Zooshikella ganghwensis VG4 isolated from Red Sea sediments.</title>
        <authorList>
            <person name="Rehman Z."/>
            <person name="Alam I."/>
            <person name="Kamau A."/>
            <person name="Bajic V."/>
            <person name="Leiknes T."/>
        </authorList>
    </citation>
    <scope>NUCLEOTIDE SEQUENCE [LARGE SCALE GENOMIC DNA]</scope>
    <source>
        <strain evidence="1 2">VG4</strain>
    </source>
</reference>
<proteinExistence type="predicted"/>
<gene>
    <name evidence="1" type="ORF">B9G39_07030</name>
</gene>
<protein>
    <recommendedName>
        <fullName evidence="3">MULE transposase domain-containing protein</fullName>
    </recommendedName>
</protein>